<reference evidence="2" key="1">
    <citation type="journal article" date="2023" name="Nat. Plants">
        <title>Single-cell RNA sequencing provides a high-resolution roadmap for understanding the multicellular compartmentation of specialized metabolism.</title>
        <authorList>
            <person name="Sun S."/>
            <person name="Shen X."/>
            <person name="Li Y."/>
            <person name="Li Y."/>
            <person name="Wang S."/>
            <person name="Li R."/>
            <person name="Zhang H."/>
            <person name="Shen G."/>
            <person name="Guo B."/>
            <person name="Wei J."/>
            <person name="Xu J."/>
            <person name="St-Pierre B."/>
            <person name="Chen S."/>
            <person name="Sun C."/>
        </authorList>
    </citation>
    <scope>NUCLEOTIDE SEQUENCE [LARGE SCALE GENOMIC DNA]</scope>
</reference>
<accession>A0ACC0BN09</accession>
<proteinExistence type="predicted"/>
<evidence type="ECO:0000313" key="2">
    <source>
        <dbReference type="Proteomes" id="UP001060085"/>
    </source>
</evidence>
<comment type="caution">
    <text evidence="1">The sequence shown here is derived from an EMBL/GenBank/DDBJ whole genome shotgun (WGS) entry which is preliminary data.</text>
</comment>
<name>A0ACC0BN09_CATRO</name>
<dbReference type="EMBL" id="CM044703">
    <property type="protein sequence ID" value="KAI5673998.1"/>
    <property type="molecule type" value="Genomic_DNA"/>
</dbReference>
<keyword evidence="2" id="KW-1185">Reference proteome</keyword>
<protein>
    <submittedName>
        <fullName evidence="1">Uncharacterized protein</fullName>
    </submittedName>
</protein>
<gene>
    <name evidence="1" type="ORF">M9H77_14362</name>
</gene>
<evidence type="ECO:0000313" key="1">
    <source>
        <dbReference type="EMBL" id="KAI5673998.1"/>
    </source>
</evidence>
<organism evidence="1 2">
    <name type="scientific">Catharanthus roseus</name>
    <name type="common">Madagascar periwinkle</name>
    <name type="synonym">Vinca rosea</name>
    <dbReference type="NCBI Taxonomy" id="4058"/>
    <lineage>
        <taxon>Eukaryota</taxon>
        <taxon>Viridiplantae</taxon>
        <taxon>Streptophyta</taxon>
        <taxon>Embryophyta</taxon>
        <taxon>Tracheophyta</taxon>
        <taxon>Spermatophyta</taxon>
        <taxon>Magnoliopsida</taxon>
        <taxon>eudicotyledons</taxon>
        <taxon>Gunneridae</taxon>
        <taxon>Pentapetalae</taxon>
        <taxon>asterids</taxon>
        <taxon>lamiids</taxon>
        <taxon>Gentianales</taxon>
        <taxon>Apocynaceae</taxon>
        <taxon>Rauvolfioideae</taxon>
        <taxon>Vinceae</taxon>
        <taxon>Catharanthinae</taxon>
        <taxon>Catharanthus</taxon>
    </lineage>
</organism>
<dbReference type="Proteomes" id="UP001060085">
    <property type="component" value="Linkage Group LG03"/>
</dbReference>
<sequence>MWRNQRVEDVDWLRQFSTQFLSTTRDSMDRAHAKLEAQPGVIDVLVSIWYGRFGVVNTRSLGFGYVGGLELLKLVYLRIDHGLGTIFKKSSERSTYFVGFVSDERTNTNENKTLQFVKGLMIELQRALAPLPPMGFTTAVEASKQMKMADQTIIQRKVATSPATPPYKRPG</sequence>